<dbReference type="Proteomes" id="UP000231436">
    <property type="component" value="Unassembled WGS sequence"/>
</dbReference>
<proteinExistence type="predicted"/>
<dbReference type="Gene3D" id="3.50.50.60">
    <property type="entry name" value="FAD/NAD(P)-binding domain"/>
    <property type="match status" value="1"/>
</dbReference>
<gene>
    <name evidence="2" type="ORF">COV05_02235</name>
</gene>
<sequence length="424" mass="48210">MRKNIAVIGAGIAGLTCAYELQKAGHTVVVYEARSQVGGRMASREKEGFLFDIGADHLCNLYDEMKKYCVEFGIQWEPMRFLKYGITVNGQIIPPNNVLSPLSKFRLALQYFLIRNVGDFFNLTELAVHDHGDAYTFMRRRTGKQVADYFVDAFTAVYQFHRADEISTGALLGIMKSISHNKNGWDLHRTQGGMQALPNAFAKNLDVRLNHEVQSVEAGTQVVVDGDSYDYAVIATQATHTKWFYKHPTEKQKAILDSARYASTISVAFRVDREKLKDTSIIWVPYVESQKISGYVNEAMKGEEMIHDGKSLVCVWLHEEFAKTLLELDDDQVFEAVKKEFVRICPWFSQEKEIENFDLERWIEAMPKFYPGSLKKVKAFIESEGQGEQNVFLCGDYLNSPWTEGSLRCGQRVAKQVIQKVSSS</sequence>
<dbReference type="PRINTS" id="PR00419">
    <property type="entry name" value="ADXRDTASE"/>
</dbReference>
<name>A0A2M8LHR8_9BACT</name>
<evidence type="ECO:0000259" key="1">
    <source>
        <dbReference type="Pfam" id="PF01593"/>
    </source>
</evidence>
<accession>A0A2M8LHR8</accession>
<dbReference type="PANTHER" id="PTHR42923">
    <property type="entry name" value="PROTOPORPHYRINOGEN OXIDASE"/>
    <property type="match status" value="1"/>
</dbReference>
<evidence type="ECO:0000313" key="3">
    <source>
        <dbReference type="Proteomes" id="UP000231436"/>
    </source>
</evidence>
<evidence type="ECO:0000313" key="2">
    <source>
        <dbReference type="EMBL" id="PJE76987.1"/>
    </source>
</evidence>
<protein>
    <recommendedName>
        <fullName evidence="1">Amine oxidase domain-containing protein</fullName>
    </recommendedName>
</protein>
<organism evidence="2 3">
    <name type="scientific">Candidatus Uhrbacteria bacterium CG10_big_fil_rev_8_21_14_0_10_48_16</name>
    <dbReference type="NCBI Taxonomy" id="1975038"/>
    <lineage>
        <taxon>Bacteria</taxon>
        <taxon>Candidatus Uhriibacteriota</taxon>
    </lineage>
</organism>
<feature type="domain" description="Amine oxidase" evidence="1">
    <location>
        <begin position="12"/>
        <end position="418"/>
    </location>
</feature>
<dbReference type="AlphaFoldDB" id="A0A2M8LHR8"/>
<dbReference type="InterPro" id="IPR036188">
    <property type="entry name" value="FAD/NAD-bd_sf"/>
</dbReference>
<dbReference type="InterPro" id="IPR002937">
    <property type="entry name" value="Amino_oxidase"/>
</dbReference>
<dbReference type="GO" id="GO:0016491">
    <property type="term" value="F:oxidoreductase activity"/>
    <property type="evidence" value="ECO:0007669"/>
    <property type="project" value="InterPro"/>
</dbReference>
<dbReference type="SUPFAM" id="SSF51905">
    <property type="entry name" value="FAD/NAD(P)-binding domain"/>
    <property type="match status" value="1"/>
</dbReference>
<dbReference type="Pfam" id="PF01593">
    <property type="entry name" value="Amino_oxidase"/>
    <property type="match status" value="1"/>
</dbReference>
<comment type="caution">
    <text evidence="2">The sequence shown here is derived from an EMBL/GenBank/DDBJ whole genome shotgun (WGS) entry which is preliminary data.</text>
</comment>
<dbReference type="EMBL" id="PFEU01000008">
    <property type="protein sequence ID" value="PJE76987.1"/>
    <property type="molecule type" value="Genomic_DNA"/>
</dbReference>
<dbReference type="InterPro" id="IPR050464">
    <property type="entry name" value="Zeta_carotene_desat/Oxidored"/>
</dbReference>
<reference evidence="3" key="1">
    <citation type="submission" date="2017-09" db="EMBL/GenBank/DDBJ databases">
        <title>Depth-based differentiation of microbial function through sediment-hosted aquifers and enrichment of novel symbionts in the deep terrestrial subsurface.</title>
        <authorList>
            <person name="Probst A.J."/>
            <person name="Ladd B."/>
            <person name="Jarett J.K."/>
            <person name="Geller-Mcgrath D.E."/>
            <person name="Sieber C.M.K."/>
            <person name="Emerson J.B."/>
            <person name="Anantharaman K."/>
            <person name="Thomas B.C."/>
            <person name="Malmstrom R."/>
            <person name="Stieglmeier M."/>
            <person name="Klingl A."/>
            <person name="Woyke T."/>
            <person name="Ryan C.M."/>
            <person name="Banfield J.F."/>
        </authorList>
    </citation>
    <scope>NUCLEOTIDE SEQUENCE [LARGE SCALE GENOMIC DNA]</scope>
</reference>